<name>A0A0K6GCP0_9AGAM</name>
<feature type="compositionally biased region" description="Basic and acidic residues" evidence="1">
    <location>
        <begin position="298"/>
        <end position="311"/>
    </location>
</feature>
<protein>
    <submittedName>
        <fullName evidence="2">Uncharacterized protein</fullName>
    </submittedName>
</protein>
<feature type="region of interest" description="Disordered" evidence="1">
    <location>
        <begin position="283"/>
        <end position="407"/>
    </location>
</feature>
<feature type="compositionally biased region" description="Basic and acidic residues" evidence="1">
    <location>
        <begin position="11"/>
        <end position="35"/>
    </location>
</feature>
<proteinExistence type="predicted"/>
<feature type="compositionally biased region" description="Acidic residues" evidence="1">
    <location>
        <begin position="397"/>
        <end position="407"/>
    </location>
</feature>
<evidence type="ECO:0000313" key="2">
    <source>
        <dbReference type="EMBL" id="CUA76246.1"/>
    </source>
</evidence>
<feature type="region of interest" description="Disordered" evidence="1">
    <location>
        <begin position="1"/>
        <end position="52"/>
    </location>
</feature>
<reference evidence="2 3" key="1">
    <citation type="submission" date="2015-07" db="EMBL/GenBank/DDBJ databases">
        <authorList>
            <person name="Noorani M."/>
        </authorList>
    </citation>
    <scope>NUCLEOTIDE SEQUENCE [LARGE SCALE GENOMIC DNA]</scope>
    <source>
        <strain evidence="2">BBA 69670</strain>
    </source>
</reference>
<dbReference type="EMBL" id="CYGV01001649">
    <property type="protein sequence ID" value="CUA76246.1"/>
    <property type="molecule type" value="Genomic_DNA"/>
</dbReference>
<feature type="region of interest" description="Disordered" evidence="1">
    <location>
        <begin position="199"/>
        <end position="249"/>
    </location>
</feature>
<gene>
    <name evidence="2" type="ORF">RSOLAG22IIIB_12150</name>
</gene>
<feature type="compositionally biased region" description="Basic residues" evidence="1">
    <location>
        <begin position="1"/>
        <end position="10"/>
    </location>
</feature>
<sequence>MPASSAKRKRTESSRKREGRENEEGLKRAREDKKNSAKTRKTRRKEAEEDDLLVEREGESTDVTQLRVLSLKLDSDNQRLRAELMRRDKLQQLVPVKRIPEPEQLSSVDVELIRMHLDLVGEEFDHEWFGYRSDARECLNAGGLDANKRFVKQNIDRINTITHALENRRPKLKAFDNHWASTFLLKECHNNLLNYRRKVNPGSLPSNPSNPNDSGPPNNHPNNPGPQSSEHGGYQVDDEDDDPNRKSQARKAALLRAVARKAAKLQARADMEARLARLAAMDQDAGPHNDGETEPEDLPDHVHKIIEREEVGVPADSQAPLKPVPREGSAGASYDTGDLSNKSNGSVRSRKPPVTYKAQSRRSKPGNVGRATAAGAAVDPEVDELSSSSGQTLSGSGDDDDEWDFCA</sequence>
<organism evidence="2 3">
    <name type="scientific">Rhizoctonia solani</name>
    <dbReference type="NCBI Taxonomy" id="456999"/>
    <lineage>
        <taxon>Eukaryota</taxon>
        <taxon>Fungi</taxon>
        <taxon>Dikarya</taxon>
        <taxon>Basidiomycota</taxon>
        <taxon>Agaricomycotina</taxon>
        <taxon>Agaricomycetes</taxon>
        <taxon>Cantharellales</taxon>
        <taxon>Ceratobasidiaceae</taxon>
        <taxon>Rhizoctonia</taxon>
    </lineage>
</organism>
<feature type="compositionally biased region" description="Low complexity" evidence="1">
    <location>
        <begin position="200"/>
        <end position="229"/>
    </location>
</feature>
<evidence type="ECO:0000313" key="3">
    <source>
        <dbReference type="Proteomes" id="UP000044841"/>
    </source>
</evidence>
<dbReference type="Proteomes" id="UP000044841">
    <property type="component" value="Unassembled WGS sequence"/>
</dbReference>
<keyword evidence="3" id="KW-1185">Reference proteome</keyword>
<evidence type="ECO:0000256" key="1">
    <source>
        <dbReference type="SAM" id="MobiDB-lite"/>
    </source>
</evidence>
<accession>A0A0K6GCP0</accession>
<dbReference type="AlphaFoldDB" id="A0A0K6GCP0"/>
<feature type="compositionally biased region" description="Low complexity" evidence="1">
    <location>
        <begin position="386"/>
        <end position="396"/>
    </location>
</feature>
<feature type="compositionally biased region" description="Polar residues" evidence="1">
    <location>
        <begin position="338"/>
        <end position="347"/>
    </location>
</feature>